<dbReference type="EMBL" id="BMYM01000002">
    <property type="protein sequence ID" value="GHD35554.1"/>
    <property type="molecule type" value="Genomic_DNA"/>
</dbReference>
<dbReference type="AlphaFoldDB" id="A0A918XJQ4"/>
<name>A0A918XJQ4_9GAMM</name>
<dbReference type="GO" id="GO:0140359">
    <property type="term" value="F:ABC-type transporter activity"/>
    <property type="evidence" value="ECO:0007669"/>
    <property type="project" value="InterPro"/>
</dbReference>
<feature type="transmembrane region" description="Helical" evidence="6">
    <location>
        <begin position="908"/>
        <end position="928"/>
    </location>
</feature>
<proteinExistence type="predicted"/>
<dbReference type="InterPro" id="IPR019196">
    <property type="entry name" value="ABC_transp_unknown"/>
</dbReference>
<reference evidence="9" key="1">
    <citation type="journal article" date="2014" name="Int. J. Syst. Evol. Microbiol.">
        <title>Complete genome sequence of Corynebacterium casei LMG S-19264T (=DSM 44701T), isolated from a smear-ripened cheese.</title>
        <authorList>
            <consortium name="US DOE Joint Genome Institute (JGI-PGF)"/>
            <person name="Walter F."/>
            <person name="Albersmeier A."/>
            <person name="Kalinowski J."/>
            <person name="Ruckert C."/>
        </authorList>
    </citation>
    <scope>NUCLEOTIDE SEQUENCE</scope>
    <source>
        <strain evidence="9">KCTC 23430</strain>
    </source>
</reference>
<dbReference type="PANTHER" id="PTHR30294">
    <property type="entry name" value="MEMBRANE COMPONENT OF ABC TRANSPORTER YHHJ-RELATED"/>
    <property type="match status" value="1"/>
</dbReference>
<evidence type="ECO:0000256" key="4">
    <source>
        <dbReference type="ARBA" id="ARBA00022989"/>
    </source>
</evidence>
<keyword evidence="5 6" id="KW-0472">Membrane</keyword>
<feature type="transmembrane region" description="Helical" evidence="6">
    <location>
        <begin position="136"/>
        <end position="156"/>
    </location>
</feature>
<feature type="domain" description="DUF7088" evidence="8">
    <location>
        <begin position="436"/>
        <end position="522"/>
    </location>
</feature>
<dbReference type="Pfam" id="PF09822">
    <property type="entry name" value="ABC_transp_aux"/>
    <property type="match status" value="1"/>
</dbReference>
<evidence type="ECO:0000256" key="1">
    <source>
        <dbReference type="ARBA" id="ARBA00004651"/>
    </source>
</evidence>
<evidence type="ECO:0008006" key="11">
    <source>
        <dbReference type="Google" id="ProtNLM"/>
    </source>
</evidence>
<dbReference type="Proteomes" id="UP000644693">
    <property type="component" value="Unassembled WGS sequence"/>
</dbReference>
<dbReference type="PANTHER" id="PTHR30294:SF29">
    <property type="entry name" value="MULTIDRUG ABC TRANSPORTER PERMEASE YBHS-RELATED"/>
    <property type="match status" value="1"/>
</dbReference>
<evidence type="ECO:0000259" key="8">
    <source>
        <dbReference type="Pfam" id="PF23357"/>
    </source>
</evidence>
<feature type="transmembrane region" description="Helical" evidence="6">
    <location>
        <begin position="23"/>
        <end position="44"/>
    </location>
</feature>
<feature type="transmembrane region" description="Helical" evidence="6">
    <location>
        <begin position="257"/>
        <end position="277"/>
    </location>
</feature>
<evidence type="ECO:0000313" key="10">
    <source>
        <dbReference type="Proteomes" id="UP000644693"/>
    </source>
</evidence>
<sequence>MSSNRIIRRVAQKELRLLFSSPVAWLFLGCFSAVTLFVFFWVEAFFARNVADVRPLFKWMPVLLIILCASLTMRSWSDERRLGTLEHVLTQPSGLWRFVIGKFRACFAMLVLALLATLPLPLTVAALAELDWGPVVAGYLASLLLGAAYLSLGLCVSAKTSNAIVSLIVTVALASLLYLLGSPVLTAFFTDDTAQTLRLLGTGSRFESITRGVIDLRDLFYYLSLTAAFLAINVYALESERWAKGRSRRHRRWRAALALILLNFVVANIWMAALNGLRTDVTQGRLYSLSKPSNDLLSRLREPLLIRGYFSEKTHPLLAPLVPQLRDLLQEYAIAGGDNIRVEFVDPGTDPALESEANEKYGIYSVPFQVADRYQSALVSAYFNVLISYGDESETLGFADLIEVRAAADGSADVMLRNAEFDVTRAIRDVLNSYQSSGKLFETLENTIELTAYVSDEELLPDLMLAYKDSIEAQLDGIAREANGRFRYRFVEPEAGDGEVARQIEDEWGFQPMEAVMNDNRAFYFYLTLSDQRQVVQLPTDNFDPTAFRDMFDAGLKRFSRGFTRTVALSLPESTPEMARFNLGVPTFKNLERMVTRDHSLRMADLSDGRVDPVADILAVIAPQALDANALFAMDQFLMRGGTVFLATSPYSAELSGGNLRMQSYNSGVDDWLKNHGLTIEKTLVLDTQSAPFPVPVTRKVGDYEFRDVQMLDYPYFIDLRPPALNANHPITASLPQLAMAWGSPITADRSRGLRVSNLMRSSPNSWRSDSLDVMPSVDADGNSHYAPKGVQQTEELAVVVQGRFESYFSEENRPDVAQQLSRGGSVINRSPESARLILVASNDFMDDQVLNALVTGAGTQYLGPLEMFMNAMDWALQDESLLQIRSRGHFNRTLPPMEASAQRLLEYMNYGFALLWLALLGTIHAVLTRRLKQRYRRMLAT</sequence>
<keyword evidence="4 6" id="KW-1133">Transmembrane helix</keyword>
<feature type="domain" description="DUF7088" evidence="8">
    <location>
        <begin position="284"/>
        <end position="387"/>
    </location>
</feature>
<accession>A0A918XJQ4</accession>
<reference evidence="9" key="2">
    <citation type="submission" date="2020-09" db="EMBL/GenBank/DDBJ databases">
        <authorList>
            <person name="Sun Q."/>
            <person name="Kim S."/>
        </authorList>
    </citation>
    <scope>NUCLEOTIDE SEQUENCE</scope>
    <source>
        <strain evidence="9">KCTC 23430</strain>
    </source>
</reference>
<dbReference type="GO" id="GO:0005886">
    <property type="term" value="C:plasma membrane"/>
    <property type="evidence" value="ECO:0007669"/>
    <property type="project" value="UniProtKB-SubCell"/>
</dbReference>
<evidence type="ECO:0000256" key="6">
    <source>
        <dbReference type="SAM" id="Phobius"/>
    </source>
</evidence>
<organism evidence="9 10">
    <name type="scientific">Parahalioglobus pacificus</name>
    <dbReference type="NCBI Taxonomy" id="930806"/>
    <lineage>
        <taxon>Bacteria</taxon>
        <taxon>Pseudomonadati</taxon>
        <taxon>Pseudomonadota</taxon>
        <taxon>Gammaproteobacteria</taxon>
        <taxon>Cellvibrionales</taxon>
        <taxon>Halieaceae</taxon>
        <taxon>Parahalioglobus</taxon>
    </lineage>
</organism>
<evidence type="ECO:0000256" key="5">
    <source>
        <dbReference type="ARBA" id="ARBA00023136"/>
    </source>
</evidence>
<gene>
    <name evidence="9" type="ORF">GCM10007053_22590</name>
</gene>
<feature type="transmembrane region" description="Helical" evidence="6">
    <location>
        <begin position="56"/>
        <end position="73"/>
    </location>
</feature>
<keyword evidence="10" id="KW-1185">Reference proteome</keyword>
<dbReference type="Pfam" id="PF12679">
    <property type="entry name" value="ABC2_membrane_2"/>
    <property type="match status" value="1"/>
</dbReference>
<feature type="domain" description="ABC-type uncharacterised transport system" evidence="7">
    <location>
        <begin position="602"/>
        <end position="857"/>
    </location>
</feature>
<dbReference type="InterPro" id="IPR055396">
    <property type="entry name" value="DUF7088"/>
</dbReference>
<evidence type="ECO:0000256" key="2">
    <source>
        <dbReference type="ARBA" id="ARBA00022475"/>
    </source>
</evidence>
<dbReference type="InterPro" id="IPR051449">
    <property type="entry name" value="ABC-2_transporter_component"/>
</dbReference>
<dbReference type="PROSITE" id="PS51257">
    <property type="entry name" value="PROKAR_LIPOPROTEIN"/>
    <property type="match status" value="1"/>
</dbReference>
<protein>
    <recommendedName>
        <fullName evidence="11">ABC transporter permease</fullName>
    </recommendedName>
</protein>
<keyword evidence="2" id="KW-1003">Cell membrane</keyword>
<comment type="subcellular location">
    <subcellularLocation>
        <location evidence="1">Cell membrane</location>
        <topology evidence="1">Multi-pass membrane protein</topology>
    </subcellularLocation>
</comment>
<evidence type="ECO:0000259" key="7">
    <source>
        <dbReference type="Pfam" id="PF09822"/>
    </source>
</evidence>
<feature type="transmembrane region" description="Helical" evidence="6">
    <location>
        <begin position="163"/>
        <end position="181"/>
    </location>
</feature>
<comment type="caution">
    <text evidence="9">The sequence shown here is derived from an EMBL/GenBank/DDBJ whole genome shotgun (WGS) entry which is preliminary data.</text>
</comment>
<evidence type="ECO:0000256" key="3">
    <source>
        <dbReference type="ARBA" id="ARBA00022692"/>
    </source>
</evidence>
<dbReference type="Pfam" id="PF23357">
    <property type="entry name" value="DUF7088"/>
    <property type="match status" value="2"/>
</dbReference>
<dbReference type="RefSeq" id="WP_189477904.1">
    <property type="nucleotide sequence ID" value="NZ_BMYM01000002.1"/>
</dbReference>
<feature type="transmembrane region" description="Helical" evidence="6">
    <location>
        <begin position="219"/>
        <end position="237"/>
    </location>
</feature>
<keyword evidence="3 6" id="KW-0812">Transmembrane</keyword>
<evidence type="ECO:0000313" key="9">
    <source>
        <dbReference type="EMBL" id="GHD35554.1"/>
    </source>
</evidence>